<dbReference type="HOGENOM" id="CLU_046519_0_1_2"/>
<dbReference type="Pfam" id="PF01904">
    <property type="entry name" value="DUF72"/>
    <property type="match status" value="1"/>
</dbReference>
<sequence length="234" mass="28727">MEIYVGTSGWMYDWNELGSFDWYVKYSGLNAVELNASFYRFPFRNQVLSWSRKGRNLRWSIKVHRSITHYRRLSESALSIWKKFYDLFSPLDKYVDFYLFQMPPNFVYKDRNMEKIKKFYEESGLEERFALEIRHPSWFNEYFINWCSKLGLTLVSIDAPIGTWIVNTNGIIYLRIHGKKYWYAYDYSWEELEELVEKMTRLKPYKIYVFFNNDHWMLSNARLMKQILEKQIRR</sequence>
<keyword evidence="2" id="KW-1185">Reference proteome</keyword>
<evidence type="ECO:0000313" key="2">
    <source>
        <dbReference type="Proteomes" id="UP000002573"/>
    </source>
</evidence>
<organism evidence="1 2">
    <name type="scientific">Staphylothermus hellenicus (strain DSM 12710 / JCM 10830 / BK20S6-10-b1 / P8)</name>
    <dbReference type="NCBI Taxonomy" id="591019"/>
    <lineage>
        <taxon>Archaea</taxon>
        <taxon>Thermoproteota</taxon>
        <taxon>Thermoprotei</taxon>
        <taxon>Desulfurococcales</taxon>
        <taxon>Desulfurococcaceae</taxon>
        <taxon>Staphylothermus</taxon>
    </lineage>
</organism>
<evidence type="ECO:0008006" key="3">
    <source>
        <dbReference type="Google" id="ProtNLM"/>
    </source>
</evidence>
<dbReference type="GeneID" id="9234305"/>
<dbReference type="AlphaFoldDB" id="D7D8M5"/>
<dbReference type="KEGG" id="shc:Shell_1016"/>
<dbReference type="Gene3D" id="3.20.20.410">
    <property type="entry name" value="Protein of unknown function UPF0759"/>
    <property type="match status" value="1"/>
</dbReference>
<dbReference type="EMBL" id="CP002051">
    <property type="protein sequence ID" value="ADI32121.1"/>
    <property type="molecule type" value="Genomic_DNA"/>
</dbReference>
<dbReference type="InterPro" id="IPR036520">
    <property type="entry name" value="UPF0759_sf"/>
</dbReference>
<dbReference type="Proteomes" id="UP000002573">
    <property type="component" value="Chromosome"/>
</dbReference>
<dbReference type="InterPro" id="IPR002763">
    <property type="entry name" value="DUF72"/>
</dbReference>
<protein>
    <recommendedName>
        <fullName evidence="3">DUF72 domain-containing protein</fullName>
    </recommendedName>
</protein>
<dbReference type="RefSeq" id="WP_013143319.1">
    <property type="nucleotide sequence ID" value="NC_014205.1"/>
</dbReference>
<reference evidence="1 2" key="2">
    <citation type="journal article" date="2011" name="Stand. Genomic Sci.">
        <title>Complete genome sequence of Staphylothermus hellenicus P8.</title>
        <authorList>
            <person name="Anderson I."/>
            <person name="Wirth R."/>
            <person name="Lucas S."/>
            <person name="Copeland A."/>
            <person name="Lapidus A."/>
            <person name="Cheng J.F."/>
            <person name="Goodwin L."/>
            <person name="Pitluck S."/>
            <person name="Davenport K."/>
            <person name="Detter J.C."/>
            <person name="Han C."/>
            <person name="Tapia R."/>
            <person name="Land M."/>
            <person name="Hauser L."/>
            <person name="Pati A."/>
            <person name="Mikhailova N."/>
            <person name="Woyke T."/>
            <person name="Klenk H.P."/>
            <person name="Kyrpides N."/>
            <person name="Ivanova N."/>
        </authorList>
    </citation>
    <scope>NUCLEOTIDE SEQUENCE [LARGE SCALE GENOMIC DNA]</scope>
    <source>
        <strain evidence="2">DSM 12710 / JCM 10830 / BK20S6-10-b1 / P8</strain>
    </source>
</reference>
<dbReference type="eggNOG" id="arCOG04291">
    <property type="taxonomic scope" value="Archaea"/>
</dbReference>
<accession>D7D8M5</accession>
<dbReference type="PANTHER" id="PTHR30348:SF4">
    <property type="entry name" value="DUF72 DOMAIN-CONTAINING PROTEIN"/>
    <property type="match status" value="1"/>
</dbReference>
<dbReference type="STRING" id="591019.Shell_1016"/>
<dbReference type="SUPFAM" id="SSF117396">
    <property type="entry name" value="TM1631-like"/>
    <property type="match status" value="1"/>
</dbReference>
<dbReference type="PANTHER" id="PTHR30348">
    <property type="entry name" value="UNCHARACTERIZED PROTEIN YECE"/>
    <property type="match status" value="1"/>
</dbReference>
<proteinExistence type="predicted"/>
<reference evidence="2" key="1">
    <citation type="submission" date="2010-05" db="EMBL/GenBank/DDBJ databases">
        <title>Complete sequence of Staphylothermus hellenicus DSM 12710.</title>
        <authorList>
            <consortium name="US DOE Joint Genome Institute"/>
            <person name="Lucas S."/>
            <person name="Copeland A."/>
            <person name="Lapidus A."/>
            <person name="Cheng J.-F."/>
            <person name="Bruce D."/>
            <person name="Goodwin L."/>
            <person name="Pitluck S."/>
            <person name="Davenport K."/>
            <person name="Detter J.C."/>
            <person name="Han C."/>
            <person name="Tapia R."/>
            <person name="Larimer F."/>
            <person name="Land M."/>
            <person name="Hauser L."/>
            <person name="Kyrpides N."/>
            <person name="Mikhailova N."/>
            <person name="Anderson I.J."/>
            <person name="Woyke T."/>
        </authorList>
    </citation>
    <scope>NUCLEOTIDE SEQUENCE [LARGE SCALE GENOMIC DNA]</scope>
    <source>
        <strain evidence="2">DSM 12710 / JCM 10830 / BK20S6-10-b1 / P8</strain>
    </source>
</reference>
<name>D7D8M5_STAHD</name>
<dbReference type="OrthoDB" id="35747at2157"/>
<evidence type="ECO:0000313" key="1">
    <source>
        <dbReference type="EMBL" id="ADI32121.1"/>
    </source>
</evidence>
<gene>
    <name evidence="1" type="ordered locus">Shell_1016</name>
</gene>